<dbReference type="Gene3D" id="3.60.10.10">
    <property type="entry name" value="Endonuclease/exonuclease/phosphatase"/>
    <property type="match status" value="1"/>
</dbReference>
<dbReference type="Pfam" id="PF03372">
    <property type="entry name" value="Exo_endo_phos"/>
    <property type="match status" value="1"/>
</dbReference>
<dbReference type="GO" id="GO:0016787">
    <property type="term" value="F:hydrolase activity"/>
    <property type="evidence" value="ECO:0007669"/>
    <property type="project" value="UniProtKB-KW"/>
</dbReference>
<reference evidence="2 3" key="1">
    <citation type="journal article" date="2014" name="Genome Announc.">
        <title>Draft Genome Sequences of Two Isolates of the Roseobacter Group, Sulfitobacter sp. Strains 3SOLIMAR09 and 1FIGIMAR09, from Harbors of Mallorca Island (Mediterranean Sea).</title>
        <authorList>
            <person name="Mas-Llado M."/>
            <person name="Pina-Villalonga J.M."/>
            <person name="Brunet-Galmes I."/>
            <person name="Nogales B."/>
            <person name="Bosch R."/>
        </authorList>
    </citation>
    <scope>NUCLEOTIDE SEQUENCE [LARGE SCALE GENOMIC DNA]</scope>
    <source>
        <strain evidence="2 3">1FIGIMAR09</strain>
    </source>
</reference>
<dbReference type="AlphaFoldDB" id="A0A061SX06"/>
<comment type="caution">
    <text evidence="2">The sequence shown here is derived from an EMBL/GenBank/DDBJ whole genome shotgun (WGS) entry which is preliminary data.</text>
</comment>
<accession>A0A061SX06</accession>
<dbReference type="EMBL" id="JEMU01000002">
    <property type="protein sequence ID" value="KAJ04499.1"/>
    <property type="molecule type" value="Genomic_DNA"/>
</dbReference>
<name>A0A061SX06_9RHOB</name>
<protein>
    <submittedName>
        <fullName evidence="2">Metal-dependent hydrolase</fullName>
    </submittedName>
</protein>
<dbReference type="eggNOG" id="COG3568">
    <property type="taxonomic scope" value="Bacteria"/>
</dbReference>
<evidence type="ECO:0000259" key="1">
    <source>
        <dbReference type="Pfam" id="PF03372"/>
    </source>
</evidence>
<dbReference type="RefSeq" id="WP_037905172.1">
    <property type="nucleotide sequence ID" value="NZ_CP068998.1"/>
</dbReference>
<gene>
    <name evidence="2" type="ORF">PM02_03395</name>
</gene>
<feature type="domain" description="Endonuclease/exonuclease/phosphatase" evidence="1">
    <location>
        <begin position="14"/>
        <end position="259"/>
    </location>
</feature>
<dbReference type="Proteomes" id="UP000027337">
    <property type="component" value="Unassembled WGS sequence"/>
</dbReference>
<proteinExistence type="predicted"/>
<dbReference type="SUPFAM" id="SSF56219">
    <property type="entry name" value="DNase I-like"/>
    <property type="match status" value="1"/>
</dbReference>
<organism evidence="2 3">
    <name type="scientific">Sulfitobacter mediterraneus</name>
    <dbReference type="NCBI Taxonomy" id="83219"/>
    <lineage>
        <taxon>Bacteria</taxon>
        <taxon>Pseudomonadati</taxon>
        <taxon>Pseudomonadota</taxon>
        <taxon>Alphaproteobacteria</taxon>
        <taxon>Rhodobacterales</taxon>
        <taxon>Roseobacteraceae</taxon>
        <taxon>Sulfitobacter</taxon>
    </lineage>
</organism>
<keyword evidence="3" id="KW-1185">Reference proteome</keyword>
<evidence type="ECO:0000313" key="2">
    <source>
        <dbReference type="EMBL" id="KAJ04499.1"/>
    </source>
</evidence>
<sequence length="266" mass="29333">MKIICLNGWGGKMHDALLPYLKHEQPDILCLQEVVHSPATSEPELTYRDGDHVLPQQANFFADVCAVLPSHAASFCPAAQGILWDGDTPVPSQWGLATFVSRDLPVIGQAQGFVHKTYGADGYGDHPRSRSAHVVRVHDHEMGRSVTVGHMHGLRDLRGKMDTAERKAQARAMLALFDSVVQEDDIAVICGDFNVEPDSETLALMRQAGFEELVTSRSFPGTRTAQYLKPGRFADYMLVRGYDGTAEFDVIYTPEVSDHCPLVLTL</sequence>
<dbReference type="InterPro" id="IPR005135">
    <property type="entry name" value="Endo/exonuclease/phosphatase"/>
</dbReference>
<dbReference type="STRING" id="83219.PM02_03395"/>
<dbReference type="GeneID" id="72439068"/>
<evidence type="ECO:0000313" key="3">
    <source>
        <dbReference type="Proteomes" id="UP000027337"/>
    </source>
</evidence>
<dbReference type="InterPro" id="IPR036691">
    <property type="entry name" value="Endo/exonu/phosph_ase_sf"/>
</dbReference>
<keyword evidence="2" id="KW-0378">Hydrolase</keyword>